<sequence>MFRKFLTPFNKKILSAYEETYDNQSFDQLLQKLSLDYLRDSALYYQLEFDEKTSKNELITLLSERFHKKDSLYYEMLIQNESEFRLLQDALSAKHNVLNLAPEDMEQMTAALIVFDIDEKLVIPHDTYTSLLQLPMQTIENKKEKYEQDLTFITSNLMLYGFVSRDHLESHYEKVYRQSFEPDSIDLFLSIYDMSVYEGYIVDSLLDSWVEDKNDFHDLKQFPYYEFKDPREVYDYIGPDHHLQTPEMKILVNFLKKNTSLSPEEWDHLIEGIQVYTMGAPDFESASQEIGELIKGLFSREERQTFNRLYRNMFNHTRQWILAGHTPLEIEEMAIQQEEMKRSIKMNKIVTINEIKAVKKD</sequence>
<evidence type="ECO:0000313" key="1">
    <source>
        <dbReference type="EMBL" id="TDM02294.1"/>
    </source>
</evidence>
<protein>
    <submittedName>
        <fullName evidence="1">Uncharacterized protein</fullName>
    </submittedName>
</protein>
<dbReference type="AlphaFoldDB" id="A0A9Q8CG86"/>
<comment type="caution">
    <text evidence="1">The sequence shown here is derived from an EMBL/GenBank/DDBJ whole genome shotgun (WGS) entry which is preliminary data.</text>
</comment>
<dbReference type="EMBL" id="SCWD01000002">
    <property type="protein sequence ID" value="TDM02294.1"/>
    <property type="molecule type" value="Genomic_DNA"/>
</dbReference>
<dbReference type="RefSeq" id="WP_133417780.1">
    <property type="nucleotide sequence ID" value="NZ_SCWD01000002.1"/>
</dbReference>
<dbReference type="OrthoDB" id="9814022at2"/>
<organism evidence="1 2">
    <name type="scientific">Macrococcus carouselicus</name>
    <dbReference type="NCBI Taxonomy" id="69969"/>
    <lineage>
        <taxon>Bacteria</taxon>
        <taxon>Bacillati</taxon>
        <taxon>Bacillota</taxon>
        <taxon>Bacilli</taxon>
        <taxon>Bacillales</taxon>
        <taxon>Staphylococcaceae</taxon>
        <taxon>Macrococcus</taxon>
    </lineage>
</organism>
<keyword evidence="2" id="KW-1185">Reference proteome</keyword>
<accession>A0A9Q8CG86</accession>
<dbReference type="Proteomes" id="UP000295280">
    <property type="component" value="Unassembled WGS sequence"/>
</dbReference>
<evidence type="ECO:0000313" key="2">
    <source>
        <dbReference type="Proteomes" id="UP000295280"/>
    </source>
</evidence>
<gene>
    <name evidence="1" type="ORF">ERX40_06995</name>
</gene>
<reference evidence="1 2" key="1">
    <citation type="submission" date="2019-01" db="EMBL/GenBank/DDBJ databases">
        <title>Draft genome sequences of the type strains of six Macrococcus species.</title>
        <authorList>
            <person name="Mazhar S."/>
            <person name="Altermann E."/>
            <person name="Hill C."/>
            <person name="Mcauliffe O."/>
        </authorList>
    </citation>
    <scope>NUCLEOTIDE SEQUENCE [LARGE SCALE GENOMIC DNA]</scope>
    <source>
        <strain evidence="1 2">ATCC 51828</strain>
    </source>
</reference>
<name>A0A9Q8CG86_9STAP</name>
<proteinExistence type="predicted"/>